<keyword evidence="2" id="KW-1185">Reference proteome</keyword>
<evidence type="ECO:0000313" key="2">
    <source>
        <dbReference type="Proteomes" id="UP000824633"/>
    </source>
</evidence>
<dbReference type="EMBL" id="AP024849">
    <property type="protein sequence ID" value="BCZ45655.1"/>
    <property type="molecule type" value="Genomic_DNA"/>
</dbReference>
<name>A0ABM7T3C9_9CLOT</name>
<evidence type="ECO:0000313" key="1">
    <source>
        <dbReference type="EMBL" id="BCZ45655.1"/>
    </source>
</evidence>
<reference evidence="2" key="1">
    <citation type="submission" date="2021-07" db="EMBL/GenBank/DDBJ databases">
        <title>Complete genome sequencing of a Clostridium isolate.</title>
        <authorList>
            <person name="Ueki A."/>
            <person name="Tonouchi A."/>
        </authorList>
    </citation>
    <scope>NUCLEOTIDE SEQUENCE [LARGE SCALE GENOMIC DNA]</scope>
    <source>
        <strain evidence="2">C5S11</strain>
    </source>
</reference>
<gene>
    <name evidence="1" type="ORF">psyc5s11_17220</name>
</gene>
<organism evidence="1 2">
    <name type="scientific">Clostridium gelidum</name>
    <dbReference type="NCBI Taxonomy" id="704125"/>
    <lineage>
        <taxon>Bacteria</taxon>
        <taxon>Bacillati</taxon>
        <taxon>Bacillota</taxon>
        <taxon>Clostridia</taxon>
        <taxon>Eubacteriales</taxon>
        <taxon>Clostridiaceae</taxon>
        <taxon>Clostridium</taxon>
    </lineage>
</organism>
<dbReference type="RefSeq" id="WP_224037231.1">
    <property type="nucleotide sequence ID" value="NZ_AP024849.1"/>
</dbReference>
<dbReference type="Proteomes" id="UP000824633">
    <property type="component" value="Chromosome"/>
</dbReference>
<sequence length="110" mass="12421">MKRFTALFLIFFSLTFNIIGLKSVFAITNTFTQGIYKSSDLIPSKSNVYSFSNISLTDGVYLIILDENQVINHAIRLQPNSGKHITVPILTNYRIVILGKGELYFTPIET</sequence>
<protein>
    <submittedName>
        <fullName evidence="1">Uncharacterized protein</fullName>
    </submittedName>
</protein>
<accession>A0ABM7T3C9</accession>
<proteinExistence type="predicted"/>